<protein>
    <submittedName>
        <fullName evidence="2">Lysosomal-associated transmembrane protein 5</fullName>
    </submittedName>
</protein>
<reference evidence="2 3" key="1">
    <citation type="submission" date="2019-04" db="EMBL/GenBank/DDBJ databases">
        <title>Draft genome of the big-headed turtle Platysternon megacephalum.</title>
        <authorList>
            <person name="Gong S."/>
        </authorList>
    </citation>
    <scope>NUCLEOTIDE SEQUENCE [LARGE SCALE GENOMIC DNA]</scope>
    <source>
        <strain evidence="2">DO16091913</strain>
        <tissue evidence="2">Muscle</tissue>
    </source>
</reference>
<evidence type="ECO:0000313" key="2">
    <source>
        <dbReference type="EMBL" id="TFK13618.1"/>
    </source>
</evidence>
<dbReference type="Proteomes" id="UP000297703">
    <property type="component" value="Unassembled WGS sequence"/>
</dbReference>
<evidence type="ECO:0000256" key="1">
    <source>
        <dbReference type="SAM" id="MobiDB-lite"/>
    </source>
</evidence>
<reference evidence="2 3" key="2">
    <citation type="submission" date="2019-04" db="EMBL/GenBank/DDBJ databases">
        <title>The genome sequence of big-headed turtle.</title>
        <authorList>
            <person name="Gong S."/>
        </authorList>
    </citation>
    <scope>NUCLEOTIDE SEQUENCE [LARGE SCALE GENOMIC DNA]</scope>
    <source>
        <strain evidence="2">DO16091913</strain>
        <tissue evidence="2">Muscle</tissue>
    </source>
</reference>
<feature type="compositionally biased region" description="Basic residues" evidence="1">
    <location>
        <begin position="18"/>
        <end position="28"/>
    </location>
</feature>
<evidence type="ECO:0000313" key="3">
    <source>
        <dbReference type="Proteomes" id="UP000297703"/>
    </source>
</evidence>
<dbReference type="AlphaFoldDB" id="A0A4D9F2S7"/>
<gene>
    <name evidence="2" type="ORF">DR999_PMT03110</name>
</gene>
<name>A0A4D9F2S7_9SAUR</name>
<organism evidence="2 3">
    <name type="scientific">Platysternon megacephalum</name>
    <name type="common">big-headed turtle</name>
    <dbReference type="NCBI Taxonomy" id="55544"/>
    <lineage>
        <taxon>Eukaryota</taxon>
        <taxon>Metazoa</taxon>
        <taxon>Chordata</taxon>
        <taxon>Craniata</taxon>
        <taxon>Vertebrata</taxon>
        <taxon>Euteleostomi</taxon>
        <taxon>Archelosauria</taxon>
        <taxon>Testudinata</taxon>
        <taxon>Testudines</taxon>
        <taxon>Cryptodira</taxon>
        <taxon>Durocryptodira</taxon>
        <taxon>Testudinoidea</taxon>
        <taxon>Platysternidae</taxon>
        <taxon>Platysternon</taxon>
    </lineage>
</organism>
<keyword evidence="2" id="KW-0812">Transmembrane</keyword>
<proteinExistence type="predicted"/>
<sequence>MSIKCTKKSSLPNPHHPETHKKGKKKYPKNPSRYSSSNADLASFEGEVLDPKSEQELKKCNKKIPPLRNLRQHAKKIVSTVKIQPEQAPENKLQSKYLPSKCSLKRAIPVHSSFEDVI</sequence>
<keyword evidence="2" id="KW-0472">Membrane</keyword>
<keyword evidence="3" id="KW-1185">Reference proteome</keyword>
<feature type="region of interest" description="Disordered" evidence="1">
    <location>
        <begin position="1"/>
        <end position="41"/>
    </location>
</feature>
<comment type="caution">
    <text evidence="2">The sequence shown here is derived from an EMBL/GenBank/DDBJ whole genome shotgun (WGS) entry which is preliminary data.</text>
</comment>
<dbReference type="EMBL" id="QXTE01000015">
    <property type="protein sequence ID" value="TFK13618.1"/>
    <property type="molecule type" value="Genomic_DNA"/>
</dbReference>
<accession>A0A4D9F2S7</accession>